<gene>
    <name evidence="9" type="ORF">LL038_22035</name>
</gene>
<dbReference type="EMBL" id="CP086239">
    <property type="protein sequence ID" value="WAG60189.1"/>
    <property type="molecule type" value="Genomic_DNA"/>
</dbReference>
<evidence type="ECO:0000313" key="9">
    <source>
        <dbReference type="EMBL" id="WAG60189.1"/>
    </source>
</evidence>
<dbReference type="Pfam" id="PF03845">
    <property type="entry name" value="Spore_permease"/>
    <property type="match status" value="1"/>
</dbReference>
<comment type="similarity">
    <text evidence="2">Belongs to the amino acid-polyamine-organocation (APC) superfamily. Spore germination protein (SGP) (TC 2.A.3.9) family.</text>
</comment>
<feature type="transmembrane region" description="Helical" evidence="8">
    <location>
        <begin position="9"/>
        <end position="30"/>
    </location>
</feature>
<dbReference type="PANTHER" id="PTHR34975">
    <property type="entry name" value="SPORE GERMINATION PROTEIN A2"/>
    <property type="match status" value="1"/>
</dbReference>
<dbReference type="NCBIfam" id="TIGR00912">
    <property type="entry name" value="2A0309"/>
    <property type="match status" value="1"/>
</dbReference>
<feature type="transmembrane region" description="Helical" evidence="8">
    <location>
        <begin position="115"/>
        <end position="130"/>
    </location>
</feature>
<evidence type="ECO:0000256" key="3">
    <source>
        <dbReference type="ARBA" id="ARBA00022448"/>
    </source>
</evidence>
<keyword evidence="3" id="KW-0813">Transport</keyword>
<proteinExistence type="inferred from homology"/>
<evidence type="ECO:0000256" key="5">
    <source>
        <dbReference type="ARBA" id="ARBA00022692"/>
    </source>
</evidence>
<comment type="subcellular location">
    <subcellularLocation>
        <location evidence="1">Membrane</location>
        <topology evidence="1">Multi-pass membrane protein</topology>
    </subcellularLocation>
</comment>
<evidence type="ECO:0000256" key="1">
    <source>
        <dbReference type="ARBA" id="ARBA00004141"/>
    </source>
</evidence>
<keyword evidence="5 8" id="KW-0812">Transmembrane</keyword>
<feature type="transmembrane region" description="Helical" evidence="8">
    <location>
        <begin position="302"/>
        <end position="324"/>
    </location>
</feature>
<evidence type="ECO:0000256" key="4">
    <source>
        <dbReference type="ARBA" id="ARBA00022544"/>
    </source>
</evidence>
<keyword evidence="6 8" id="KW-1133">Transmembrane helix</keyword>
<feature type="transmembrane region" description="Helical" evidence="8">
    <location>
        <begin position="137"/>
        <end position="160"/>
    </location>
</feature>
<accession>A0AA47I780</accession>
<organism evidence="9 10">
    <name type="scientific">Clostridium estertheticum</name>
    <dbReference type="NCBI Taxonomy" id="238834"/>
    <lineage>
        <taxon>Bacteria</taxon>
        <taxon>Bacillati</taxon>
        <taxon>Bacillota</taxon>
        <taxon>Clostridia</taxon>
        <taxon>Eubacteriales</taxon>
        <taxon>Clostridiaceae</taxon>
        <taxon>Clostridium</taxon>
    </lineage>
</organism>
<reference evidence="9" key="1">
    <citation type="submission" date="2021-11" db="EMBL/GenBank/DDBJ databases">
        <title>Clostridia strains as spoilage organisms.</title>
        <authorList>
            <person name="Wambui J."/>
            <person name="Stevens M.J.A."/>
            <person name="Stephan R."/>
        </authorList>
    </citation>
    <scope>NUCLEOTIDE SEQUENCE</scope>
    <source>
        <strain evidence="9">CF009</strain>
    </source>
</reference>
<dbReference type="RefSeq" id="WP_216120752.1">
    <property type="nucleotide sequence ID" value="NZ_CP086239.1"/>
</dbReference>
<evidence type="ECO:0000256" key="2">
    <source>
        <dbReference type="ARBA" id="ARBA00007998"/>
    </source>
</evidence>
<name>A0AA47I780_9CLOT</name>
<feature type="transmembrane region" description="Helical" evidence="8">
    <location>
        <begin position="180"/>
        <end position="202"/>
    </location>
</feature>
<keyword evidence="4" id="KW-0309">Germination</keyword>
<dbReference type="InterPro" id="IPR004761">
    <property type="entry name" value="Spore_GerAB"/>
</dbReference>
<keyword evidence="7 8" id="KW-0472">Membrane</keyword>
<dbReference type="GO" id="GO:0016020">
    <property type="term" value="C:membrane"/>
    <property type="evidence" value="ECO:0007669"/>
    <property type="project" value="UniProtKB-SubCell"/>
</dbReference>
<protein>
    <submittedName>
        <fullName evidence="9">Endospore germination permease</fullName>
    </submittedName>
</protein>
<feature type="transmembrane region" description="Helical" evidence="8">
    <location>
        <begin position="214"/>
        <end position="236"/>
    </location>
</feature>
<feature type="transmembrane region" description="Helical" evidence="8">
    <location>
        <begin position="330"/>
        <end position="351"/>
    </location>
</feature>
<evidence type="ECO:0000256" key="7">
    <source>
        <dbReference type="ARBA" id="ARBA00023136"/>
    </source>
</evidence>
<dbReference type="PANTHER" id="PTHR34975:SF2">
    <property type="entry name" value="SPORE GERMINATION PROTEIN A2"/>
    <property type="match status" value="1"/>
</dbReference>
<feature type="transmembrane region" description="Helical" evidence="8">
    <location>
        <begin position="78"/>
        <end position="95"/>
    </location>
</feature>
<dbReference type="GO" id="GO:0009847">
    <property type="term" value="P:spore germination"/>
    <property type="evidence" value="ECO:0007669"/>
    <property type="project" value="InterPro"/>
</dbReference>
<dbReference type="Proteomes" id="UP001164733">
    <property type="component" value="Chromosome"/>
</dbReference>
<dbReference type="AlphaFoldDB" id="A0AA47I780"/>
<feature type="transmembrane region" description="Helical" evidence="8">
    <location>
        <begin position="266"/>
        <end position="290"/>
    </location>
</feature>
<evidence type="ECO:0000313" key="10">
    <source>
        <dbReference type="Proteomes" id="UP001164733"/>
    </source>
</evidence>
<evidence type="ECO:0000256" key="8">
    <source>
        <dbReference type="SAM" id="Phobius"/>
    </source>
</evidence>
<feature type="transmembrane region" description="Helical" evidence="8">
    <location>
        <begin position="36"/>
        <end position="57"/>
    </location>
</feature>
<sequence length="363" mass="41312">MDKLNTKHLIFIIWGTSIVAMKTYPNIFIVNGGRDSWISVIIASIILFIYFIFLISVCKKTKCYNMDEIYHKALGKTMGNIFLILFIITLIVSLIESSSVEANALHVNMLSDTPAWFFLLFIVIPAIYITKKGTRAIIIVTIIAISLIMMAGINLAILTAKYKKLKYLLPVMGNGITTSFILSVIKALGCYGSIAISIPFLSRVINKSKIIKHCVIALLIVIQMEIFASIGLLSTFEVSRVVNIVYPKLIQTQLVSYFDFLEVGEFFVMLQMVGGWFIKYVLALNAILILLKNLSFFNKYMIYIITLFVFIISYFISAKVLLLYKFLNLYVYFSVLSFILIPTIIFSIFYFKTKINSKTFNLK</sequence>
<evidence type="ECO:0000256" key="6">
    <source>
        <dbReference type="ARBA" id="ARBA00022989"/>
    </source>
</evidence>